<proteinExistence type="inferred from homology"/>
<dbReference type="Gene3D" id="1.20.5.500">
    <property type="entry name" value="Single helix bin"/>
    <property type="match status" value="1"/>
</dbReference>
<dbReference type="Pfam" id="PF04568">
    <property type="entry name" value="IATP"/>
    <property type="match status" value="1"/>
</dbReference>
<dbReference type="Proteomes" id="UP000013776">
    <property type="component" value="Unassembled WGS sequence"/>
</dbReference>
<evidence type="ECO:0000313" key="7">
    <source>
        <dbReference type="Proteomes" id="UP000013776"/>
    </source>
</evidence>
<organism evidence="6 7">
    <name type="scientific">Taphrina deformans (strain PYCC 5710 / ATCC 11124 / CBS 356.35 / IMI 108563 / JCM 9778 / NBRC 8474)</name>
    <name type="common">Peach leaf curl fungus</name>
    <name type="synonym">Lalaria deformans</name>
    <dbReference type="NCBI Taxonomy" id="1097556"/>
    <lineage>
        <taxon>Eukaryota</taxon>
        <taxon>Fungi</taxon>
        <taxon>Dikarya</taxon>
        <taxon>Ascomycota</taxon>
        <taxon>Taphrinomycotina</taxon>
        <taxon>Taphrinomycetes</taxon>
        <taxon>Taphrinales</taxon>
        <taxon>Taphrinaceae</taxon>
        <taxon>Taphrina</taxon>
    </lineage>
</organism>
<dbReference type="OrthoDB" id="5532350at2759"/>
<dbReference type="VEuPathDB" id="FungiDB:TAPDE_002834"/>
<protein>
    <recommendedName>
        <fullName evidence="4">ATPase inhibitor, mitochondrial</fullName>
    </recommendedName>
</protein>
<dbReference type="STRING" id="1097556.R4XAC4"/>
<evidence type="ECO:0000313" key="6">
    <source>
        <dbReference type="EMBL" id="CCG82707.1"/>
    </source>
</evidence>
<dbReference type="InterPro" id="IPR007648">
    <property type="entry name" value="ATPase_inhibitor_mt"/>
</dbReference>
<comment type="similarity">
    <text evidence="2 4">Belongs to the ATPase inhibitor family.</text>
</comment>
<dbReference type="GO" id="GO:0005739">
    <property type="term" value="C:mitochondrion"/>
    <property type="evidence" value="ECO:0007669"/>
    <property type="project" value="UniProtKB-SubCell"/>
</dbReference>
<dbReference type="EMBL" id="CAHR02000096">
    <property type="protein sequence ID" value="CCG82707.1"/>
    <property type="molecule type" value="Genomic_DNA"/>
</dbReference>
<keyword evidence="7" id="KW-1185">Reference proteome</keyword>
<comment type="caution">
    <text evidence="6">The sequence shown here is derived from an EMBL/GenBank/DDBJ whole genome shotgun (WGS) entry which is preliminary data.</text>
</comment>
<evidence type="ECO:0000256" key="3">
    <source>
        <dbReference type="ARBA" id="ARBA00023128"/>
    </source>
</evidence>
<evidence type="ECO:0000256" key="5">
    <source>
        <dbReference type="SAM" id="MobiDB-lite"/>
    </source>
</evidence>
<dbReference type="AlphaFoldDB" id="R4XAC4"/>
<gene>
    <name evidence="6" type="ORF">TAPDE_002834</name>
</gene>
<comment type="function">
    <text evidence="4">Inhibits the enzyme activity of ATPase.</text>
</comment>
<evidence type="ECO:0000256" key="1">
    <source>
        <dbReference type="ARBA" id="ARBA00004173"/>
    </source>
</evidence>
<keyword evidence="3" id="KW-0496">Mitochondrion</keyword>
<evidence type="ECO:0000256" key="4">
    <source>
        <dbReference type="RuleBase" id="RU368087"/>
    </source>
</evidence>
<feature type="region of interest" description="Disordered" evidence="5">
    <location>
        <begin position="47"/>
        <end position="66"/>
    </location>
</feature>
<name>R4XAC4_TAPDE</name>
<dbReference type="GO" id="GO:0042030">
    <property type="term" value="F:ATPase inhibitor activity"/>
    <property type="evidence" value="ECO:0007669"/>
    <property type="project" value="InterPro"/>
</dbReference>
<evidence type="ECO:0000256" key="2">
    <source>
        <dbReference type="ARBA" id="ARBA00010901"/>
    </source>
</evidence>
<comment type="subcellular location">
    <subcellularLocation>
        <location evidence="1">Mitochondrion</location>
    </subcellularLocation>
</comment>
<dbReference type="SUPFAM" id="SSF64602">
    <property type="entry name" value="F1 ATPase inhibitor, IF1, C-terminal domain"/>
    <property type="match status" value="1"/>
</dbReference>
<sequence length="87" mass="10021">MMNQFEIMFASKFVSRSTFALRTQVRFYADPPAGAVGASGDAFSKREKANEDKYMKDREREKNEKLKKHIADQRAALDELEKGMNDK</sequence>
<reference evidence="6 7" key="1">
    <citation type="journal article" date="2013" name="MBio">
        <title>Genome sequencing of the plant pathogen Taphrina deformans, the causal agent of peach leaf curl.</title>
        <authorList>
            <person name="Cisse O.H."/>
            <person name="Almeida J.M.G.C.F."/>
            <person name="Fonseca A."/>
            <person name="Kumar A.A."/>
            <person name="Salojaervi J."/>
            <person name="Overmyer K."/>
            <person name="Hauser P.M."/>
            <person name="Pagni M."/>
        </authorList>
    </citation>
    <scope>NUCLEOTIDE SEQUENCE [LARGE SCALE GENOMIC DNA]</scope>
    <source>
        <strain evidence="7">PYCC 5710 / ATCC 11124 / CBS 356.35 / IMI 108563 / JCM 9778 / NBRC 8474</strain>
    </source>
</reference>
<accession>R4XAC4</accession>